<feature type="transmembrane region" description="Helical" evidence="2">
    <location>
        <begin position="292"/>
        <end position="313"/>
    </location>
</feature>
<keyword evidence="2" id="KW-0812">Transmembrane</keyword>
<dbReference type="Proteomes" id="UP000598146">
    <property type="component" value="Unassembled WGS sequence"/>
</dbReference>
<organism evidence="4 5">
    <name type="scientific">Actinoplanes aureus</name>
    <dbReference type="NCBI Taxonomy" id="2792083"/>
    <lineage>
        <taxon>Bacteria</taxon>
        <taxon>Bacillati</taxon>
        <taxon>Actinomycetota</taxon>
        <taxon>Actinomycetes</taxon>
        <taxon>Micromonosporales</taxon>
        <taxon>Micromonosporaceae</taxon>
        <taxon>Actinoplanes</taxon>
    </lineage>
</organism>
<comment type="caution">
    <text evidence="4">The sequence shown here is derived from an EMBL/GenBank/DDBJ whole genome shotgun (WGS) entry which is preliminary data.</text>
</comment>
<evidence type="ECO:0000256" key="3">
    <source>
        <dbReference type="SAM" id="SignalP"/>
    </source>
</evidence>
<evidence type="ECO:0000313" key="4">
    <source>
        <dbReference type="EMBL" id="MBG0567118.1"/>
    </source>
</evidence>
<reference evidence="4" key="1">
    <citation type="submission" date="2020-11" db="EMBL/GenBank/DDBJ databases">
        <title>Isolation and identification of active actinomycetes.</title>
        <authorList>
            <person name="Sun X."/>
        </authorList>
    </citation>
    <scope>NUCLEOTIDE SEQUENCE</scope>
    <source>
        <strain evidence="4">NEAU-A11</strain>
    </source>
</reference>
<dbReference type="InterPro" id="IPR036465">
    <property type="entry name" value="vWFA_dom_sf"/>
</dbReference>
<keyword evidence="2" id="KW-0472">Membrane</keyword>
<keyword evidence="3" id="KW-0732">Signal</keyword>
<dbReference type="SUPFAM" id="SSF53300">
    <property type="entry name" value="vWA-like"/>
    <property type="match status" value="1"/>
</dbReference>
<dbReference type="EMBL" id="JADQTO010000025">
    <property type="protein sequence ID" value="MBG0567118.1"/>
    <property type="molecule type" value="Genomic_DNA"/>
</dbReference>
<sequence length="390" mass="39194">MSSRTPNRSSLAALLLASLAVPAAAPAALPLPVVATVTVGAETTVVVDLSSRPPAAGSTATITHDGATRPADLEPVVADGLAVTLVVDATTEGAATLPAWLSAAARFMLAAPATTQAVIIPDRAPVAVLGPAQRGPFGIVRSLNSVRAGGERDTAAALELAERQFPDVPAGRRVVLLYTTAADAGVTSADRLAARYRAAGTILVVVGPAAAGTYWSAAATGTGGFFAPAGDPVVVPALDQVETTLSGRYLVRFPTPPDLPARVVVSVDTGEPTFTGEVVVAERPGTSSRPGWLWLAAAVAGLALLLGAVVLVARRASGRRAPAIAAAYRPLSVSDLDRPANSDLEGTADRPMKGAFGAGPRSPNPMSPPARGRAVVPGAGVHPDDGSPAN</sequence>
<name>A0A931G0T0_9ACTN</name>
<feature type="region of interest" description="Disordered" evidence="1">
    <location>
        <begin position="335"/>
        <end position="390"/>
    </location>
</feature>
<evidence type="ECO:0008006" key="6">
    <source>
        <dbReference type="Google" id="ProtNLM"/>
    </source>
</evidence>
<evidence type="ECO:0000313" key="5">
    <source>
        <dbReference type="Proteomes" id="UP000598146"/>
    </source>
</evidence>
<proteinExistence type="predicted"/>
<feature type="chain" id="PRO_5038071564" description="VWFA domain-containing protein" evidence="3">
    <location>
        <begin position="28"/>
        <end position="390"/>
    </location>
</feature>
<protein>
    <recommendedName>
        <fullName evidence="6">VWFA domain-containing protein</fullName>
    </recommendedName>
</protein>
<gene>
    <name evidence="4" type="ORF">I4J89_37290</name>
</gene>
<dbReference type="AlphaFoldDB" id="A0A931G0T0"/>
<feature type="signal peptide" evidence="3">
    <location>
        <begin position="1"/>
        <end position="27"/>
    </location>
</feature>
<dbReference type="Gene3D" id="3.40.50.410">
    <property type="entry name" value="von Willebrand factor, type A domain"/>
    <property type="match status" value="1"/>
</dbReference>
<accession>A0A931G0T0</accession>
<dbReference type="RefSeq" id="WP_196418895.1">
    <property type="nucleotide sequence ID" value="NZ_JADQTO010000025.1"/>
</dbReference>
<keyword evidence="2" id="KW-1133">Transmembrane helix</keyword>
<keyword evidence="5" id="KW-1185">Reference proteome</keyword>
<evidence type="ECO:0000256" key="1">
    <source>
        <dbReference type="SAM" id="MobiDB-lite"/>
    </source>
</evidence>
<evidence type="ECO:0000256" key="2">
    <source>
        <dbReference type="SAM" id="Phobius"/>
    </source>
</evidence>